<dbReference type="EMBL" id="CP048222">
    <property type="protein sequence ID" value="QHT68053.1"/>
    <property type="molecule type" value="Genomic_DNA"/>
</dbReference>
<gene>
    <name evidence="1" type="ORF">GXP67_16105</name>
</gene>
<evidence type="ECO:0000313" key="1">
    <source>
        <dbReference type="EMBL" id="QHT68053.1"/>
    </source>
</evidence>
<name>A0A6C0GK46_9BACT</name>
<evidence type="ECO:0000313" key="2">
    <source>
        <dbReference type="Proteomes" id="UP000480178"/>
    </source>
</evidence>
<protein>
    <submittedName>
        <fullName evidence="1">Uncharacterized protein</fullName>
    </submittedName>
</protein>
<keyword evidence="2" id="KW-1185">Reference proteome</keyword>
<reference evidence="1 2" key="1">
    <citation type="submission" date="2020-01" db="EMBL/GenBank/DDBJ databases">
        <authorList>
            <person name="Kim M.K."/>
        </authorList>
    </citation>
    <scope>NUCLEOTIDE SEQUENCE [LARGE SCALE GENOMIC DNA]</scope>
    <source>
        <strain evidence="1 2">172606-1</strain>
    </source>
</reference>
<dbReference type="KEGG" id="rhoz:GXP67_16105"/>
<dbReference type="Proteomes" id="UP000480178">
    <property type="component" value="Chromosome"/>
</dbReference>
<organism evidence="1 2">
    <name type="scientific">Rhodocytophaga rosea</name>
    <dbReference type="NCBI Taxonomy" id="2704465"/>
    <lineage>
        <taxon>Bacteria</taxon>
        <taxon>Pseudomonadati</taxon>
        <taxon>Bacteroidota</taxon>
        <taxon>Cytophagia</taxon>
        <taxon>Cytophagales</taxon>
        <taxon>Rhodocytophagaceae</taxon>
        <taxon>Rhodocytophaga</taxon>
    </lineage>
</organism>
<accession>A0A6C0GK46</accession>
<proteinExistence type="predicted"/>
<dbReference type="RefSeq" id="WP_162444073.1">
    <property type="nucleotide sequence ID" value="NZ_CP048222.1"/>
</dbReference>
<sequence>MLLEKLYQSVTDRIRPEDVAENILLLLEGKLSQKERNKLQKAAQGTLKRNLWGYTSMSQTFAKPSGAKKQVSKAVELFKLSAVSKQTYEDSLALEAFITSTSGLIHKQYGQSHFVEDRLNKLERKANGIELSKRQYNKRFRLLKRLERKQGTLLREIRKGEFSKVAKHGLAHHLTFEAFAQDENTACFIAYYIARCNLRSEFTIFGQQSSYDEIADMLFDRLLEEEKQTLPFFQKSKELKPKVTTNWWAIAQVYPNARVLSYLSEEQKGMLLGRWTSVLEELSCLLKEVWENSRINKATMVVKKGDDSSTWNALAGAWNKARDSWMNLVFSLGMEAILEEICVGKVLRLMAADVVAWHFRSGGKLDANTIVWNELPLPWQVFSGKATCTKSMVERACKKSNVDPQKSGWIAPHTHGVVAFKPTPELVHGVSISNPFLAKVLKRHHYFSGKQAVKLLKPDDN</sequence>
<dbReference type="AlphaFoldDB" id="A0A6C0GK46"/>